<feature type="domain" description="Glycosyltransferase subfamily 4-like N-terminal" evidence="3">
    <location>
        <begin position="13"/>
        <end position="185"/>
    </location>
</feature>
<accession>A0A1G2BRK3</accession>
<dbReference type="Pfam" id="PF13439">
    <property type="entry name" value="Glyco_transf_4"/>
    <property type="match status" value="1"/>
</dbReference>
<dbReference type="PANTHER" id="PTHR12526:SF638">
    <property type="entry name" value="SPORE COAT PROTEIN SA"/>
    <property type="match status" value="1"/>
</dbReference>
<evidence type="ECO:0000313" key="4">
    <source>
        <dbReference type="EMBL" id="OGY90847.1"/>
    </source>
</evidence>
<dbReference type="PANTHER" id="PTHR12526">
    <property type="entry name" value="GLYCOSYLTRANSFERASE"/>
    <property type="match status" value="1"/>
</dbReference>
<dbReference type="CDD" id="cd03808">
    <property type="entry name" value="GT4_CapM-like"/>
    <property type="match status" value="1"/>
</dbReference>
<dbReference type="STRING" id="1798553.A3H70_03910"/>
<gene>
    <name evidence="4" type="ORF">A3H70_03910</name>
</gene>
<reference evidence="4 5" key="1">
    <citation type="journal article" date="2016" name="Nat. Commun.">
        <title>Thousands of microbial genomes shed light on interconnected biogeochemical processes in an aquifer system.</title>
        <authorList>
            <person name="Anantharaman K."/>
            <person name="Brown C.T."/>
            <person name="Hug L.A."/>
            <person name="Sharon I."/>
            <person name="Castelle C.J."/>
            <person name="Probst A.J."/>
            <person name="Thomas B.C."/>
            <person name="Singh A."/>
            <person name="Wilkins M.J."/>
            <person name="Karaoz U."/>
            <person name="Brodie E.L."/>
            <person name="Williams K.H."/>
            <person name="Hubbard S.S."/>
            <person name="Banfield J.F."/>
        </authorList>
    </citation>
    <scope>NUCLEOTIDE SEQUENCE [LARGE SCALE GENOMIC DNA]</scope>
</reference>
<evidence type="ECO:0000259" key="2">
    <source>
        <dbReference type="Pfam" id="PF00534"/>
    </source>
</evidence>
<dbReference type="Proteomes" id="UP000178109">
    <property type="component" value="Unassembled WGS sequence"/>
</dbReference>
<dbReference type="EMBL" id="MHKO01000059">
    <property type="protein sequence ID" value="OGY90847.1"/>
    <property type="molecule type" value="Genomic_DNA"/>
</dbReference>
<evidence type="ECO:0008006" key="6">
    <source>
        <dbReference type="Google" id="ProtNLM"/>
    </source>
</evidence>
<feature type="compositionally biased region" description="Basic and acidic residues" evidence="1">
    <location>
        <begin position="227"/>
        <end position="243"/>
    </location>
</feature>
<sequence length="421" mass="46262">MKKILYIITQSEWGGAQRYVFDLAINLQSSTFLNKKGAGCQVRIAAGGNGPLFTRLEAQKLATTRLKHLVRAINPYHDLMAYFELKKLLGNIKPDIVHLNSSKAGILGSLAAKKAGIPKIIYTAHGFVFNEPLPFWKKWLYKKIELFSSRRIDKIITVSDFDRQTGITAGIDPNKLITIHNGIDANAMNFLSREEARLSLRAKPASLAGEAKPARGWPPFGWQSYNRNKERLPDSPVQRDDKPAPSISEGIAASLASTLAPRNDKVIGTIANFYPTKGIDVLIQAMKNIDAALILIGDGPEEKKLRVKSYELREKIFFTGPIKNASQYLKAFDLFVLPSRKEGLSYTLLEAAMAGVPIVATKVGGTPEIIQDNSNGYLCAPNDANDLADKIKKALALPLQPKISGFDLPAMAAKTKAIYES</sequence>
<protein>
    <recommendedName>
        <fullName evidence="6">Glycosyltransferase subfamily 4-like N-terminal domain-containing protein</fullName>
    </recommendedName>
</protein>
<dbReference type="SUPFAM" id="SSF53756">
    <property type="entry name" value="UDP-Glycosyltransferase/glycogen phosphorylase"/>
    <property type="match status" value="1"/>
</dbReference>
<proteinExistence type="predicted"/>
<evidence type="ECO:0000256" key="1">
    <source>
        <dbReference type="SAM" id="MobiDB-lite"/>
    </source>
</evidence>
<dbReference type="AlphaFoldDB" id="A0A1G2BRK3"/>
<feature type="region of interest" description="Disordered" evidence="1">
    <location>
        <begin position="219"/>
        <end position="245"/>
    </location>
</feature>
<name>A0A1G2BRK3_9BACT</name>
<evidence type="ECO:0000313" key="5">
    <source>
        <dbReference type="Proteomes" id="UP000178109"/>
    </source>
</evidence>
<dbReference type="Gene3D" id="3.40.50.2000">
    <property type="entry name" value="Glycogen Phosphorylase B"/>
    <property type="match status" value="2"/>
</dbReference>
<organism evidence="4 5">
    <name type="scientific">Candidatus Komeilibacteria bacterium RIFCSPLOWO2_02_FULL_48_11</name>
    <dbReference type="NCBI Taxonomy" id="1798553"/>
    <lineage>
        <taxon>Bacteria</taxon>
        <taxon>Candidatus Komeiliibacteriota</taxon>
    </lineage>
</organism>
<dbReference type="InterPro" id="IPR028098">
    <property type="entry name" value="Glyco_trans_4-like_N"/>
</dbReference>
<comment type="caution">
    <text evidence="4">The sequence shown here is derived from an EMBL/GenBank/DDBJ whole genome shotgun (WGS) entry which is preliminary data.</text>
</comment>
<dbReference type="InterPro" id="IPR001296">
    <property type="entry name" value="Glyco_trans_1"/>
</dbReference>
<evidence type="ECO:0000259" key="3">
    <source>
        <dbReference type="Pfam" id="PF13439"/>
    </source>
</evidence>
<dbReference type="Pfam" id="PF00534">
    <property type="entry name" value="Glycos_transf_1"/>
    <property type="match status" value="1"/>
</dbReference>
<feature type="domain" description="Glycosyl transferase family 1" evidence="2">
    <location>
        <begin position="257"/>
        <end position="398"/>
    </location>
</feature>
<dbReference type="GO" id="GO:0016757">
    <property type="term" value="F:glycosyltransferase activity"/>
    <property type="evidence" value="ECO:0007669"/>
    <property type="project" value="InterPro"/>
</dbReference>